<accession>A0A0E9WEX0</accession>
<dbReference type="AlphaFoldDB" id="A0A0E9WEX0"/>
<name>A0A0E9WEX0_ANGAN</name>
<organism evidence="1">
    <name type="scientific">Anguilla anguilla</name>
    <name type="common">European freshwater eel</name>
    <name type="synonym">Muraena anguilla</name>
    <dbReference type="NCBI Taxonomy" id="7936"/>
    <lineage>
        <taxon>Eukaryota</taxon>
        <taxon>Metazoa</taxon>
        <taxon>Chordata</taxon>
        <taxon>Craniata</taxon>
        <taxon>Vertebrata</taxon>
        <taxon>Euteleostomi</taxon>
        <taxon>Actinopterygii</taxon>
        <taxon>Neopterygii</taxon>
        <taxon>Teleostei</taxon>
        <taxon>Anguilliformes</taxon>
        <taxon>Anguillidae</taxon>
        <taxon>Anguilla</taxon>
    </lineage>
</organism>
<evidence type="ECO:0000313" key="1">
    <source>
        <dbReference type="EMBL" id="JAH88125.1"/>
    </source>
</evidence>
<dbReference type="EMBL" id="GBXM01020452">
    <property type="protein sequence ID" value="JAH88125.1"/>
    <property type="molecule type" value="Transcribed_RNA"/>
</dbReference>
<protein>
    <submittedName>
        <fullName evidence="1">Uncharacterized protein</fullName>
    </submittedName>
</protein>
<reference evidence="1" key="1">
    <citation type="submission" date="2014-11" db="EMBL/GenBank/DDBJ databases">
        <authorList>
            <person name="Amaro Gonzalez C."/>
        </authorList>
    </citation>
    <scope>NUCLEOTIDE SEQUENCE</scope>
</reference>
<proteinExistence type="predicted"/>
<sequence length="39" mass="4751">MSFFLRLHESVHLFIYKPFVAFEDLTPTNTREQSRLNEH</sequence>
<reference evidence="1" key="2">
    <citation type="journal article" date="2015" name="Fish Shellfish Immunol.">
        <title>Early steps in the European eel (Anguilla anguilla)-Vibrio vulnificus interaction in the gills: Role of the RtxA13 toxin.</title>
        <authorList>
            <person name="Callol A."/>
            <person name="Pajuelo D."/>
            <person name="Ebbesson L."/>
            <person name="Teles M."/>
            <person name="MacKenzie S."/>
            <person name="Amaro C."/>
        </authorList>
    </citation>
    <scope>NUCLEOTIDE SEQUENCE</scope>
</reference>